<name>A0AAE0UA07_SORBR</name>
<feature type="compositionally biased region" description="Polar residues" evidence="3">
    <location>
        <begin position="50"/>
        <end position="61"/>
    </location>
</feature>
<dbReference type="InterPro" id="IPR020846">
    <property type="entry name" value="MFS_dom"/>
</dbReference>
<dbReference type="Pfam" id="PF07690">
    <property type="entry name" value="MFS_1"/>
    <property type="match status" value="1"/>
</dbReference>
<dbReference type="EMBL" id="JAUTDP010000009">
    <property type="protein sequence ID" value="KAK3396458.1"/>
    <property type="molecule type" value="Genomic_DNA"/>
</dbReference>
<keyword evidence="7" id="KW-1185">Reference proteome</keyword>
<gene>
    <name evidence="6" type="ORF">B0T20DRAFT_357441</name>
</gene>
<dbReference type="GO" id="GO:0016020">
    <property type="term" value="C:membrane"/>
    <property type="evidence" value="ECO:0007669"/>
    <property type="project" value="UniProtKB-SubCell"/>
</dbReference>
<dbReference type="PANTHER" id="PTHR11360:SF230">
    <property type="entry name" value="MONOCARBOXYLATE TRANSPORTER, PUTATIVE (AFU_ORTHOLOGUE AFUA_2G12790)-RELATED"/>
    <property type="match status" value="1"/>
</dbReference>
<organism evidence="6 7">
    <name type="scientific">Sordaria brevicollis</name>
    <dbReference type="NCBI Taxonomy" id="83679"/>
    <lineage>
        <taxon>Eukaryota</taxon>
        <taxon>Fungi</taxon>
        <taxon>Dikarya</taxon>
        <taxon>Ascomycota</taxon>
        <taxon>Pezizomycotina</taxon>
        <taxon>Sordariomycetes</taxon>
        <taxon>Sordariomycetidae</taxon>
        <taxon>Sordariales</taxon>
        <taxon>Sordariaceae</taxon>
        <taxon>Sordaria</taxon>
    </lineage>
</organism>
<dbReference type="AlphaFoldDB" id="A0AAE0UA07"/>
<comment type="subcellular location">
    <subcellularLocation>
        <location evidence="1">Membrane</location>
        <topology evidence="1">Multi-pass membrane protein</topology>
    </subcellularLocation>
</comment>
<feature type="transmembrane region" description="Helical" evidence="4">
    <location>
        <begin position="82"/>
        <end position="102"/>
    </location>
</feature>
<protein>
    <submittedName>
        <fullName evidence="6">Major facilitator superfamily domain-containing protein</fullName>
    </submittedName>
</protein>
<dbReference type="Proteomes" id="UP001281003">
    <property type="component" value="Unassembled WGS sequence"/>
</dbReference>
<keyword evidence="4" id="KW-1133">Transmembrane helix</keyword>
<keyword evidence="4" id="KW-0472">Membrane</keyword>
<feature type="region of interest" description="Disordered" evidence="3">
    <location>
        <begin position="1"/>
        <end position="64"/>
    </location>
</feature>
<dbReference type="Gene3D" id="1.20.1250.20">
    <property type="entry name" value="MFS general substrate transporter like domains"/>
    <property type="match status" value="1"/>
</dbReference>
<dbReference type="PANTHER" id="PTHR11360">
    <property type="entry name" value="MONOCARBOXYLATE TRANSPORTER"/>
    <property type="match status" value="1"/>
</dbReference>
<dbReference type="SUPFAM" id="SSF103473">
    <property type="entry name" value="MFS general substrate transporter"/>
    <property type="match status" value="1"/>
</dbReference>
<feature type="transmembrane region" description="Helical" evidence="4">
    <location>
        <begin position="122"/>
        <end position="142"/>
    </location>
</feature>
<reference evidence="6" key="1">
    <citation type="journal article" date="2023" name="Mol. Phylogenet. Evol.">
        <title>Genome-scale phylogeny and comparative genomics of the fungal order Sordariales.</title>
        <authorList>
            <person name="Hensen N."/>
            <person name="Bonometti L."/>
            <person name="Westerberg I."/>
            <person name="Brannstrom I.O."/>
            <person name="Guillou S."/>
            <person name="Cros-Aarteil S."/>
            <person name="Calhoun S."/>
            <person name="Haridas S."/>
            <person name="Kuo A."/>
            <person name="Mondo S."/>
            <person name="Pangilinan J."/>
            <person name="Riley R."/>
            <person name="LaButti K."/>
            <person name="Andreopoulos B."/>
            <person name="Lipzen A."/>
            <person name="Chen C."/>
            <person name="Yan M."/>
            <person name="Daum C."/>
            <person name="Ng V."/>
            <person name="Clum A."/>
            <person name="Steindorff A."/>
            <person name="Ohm R.A."/>
            <person name="Martin F."/>
            <person name="Silar P."/>
            <person name="Natvig D.O."/>
            <person name="Lalanne C."/>
            <person name="Gautier V."/>
            <person name="Ament-Velasquez S.L."/>
            <person name="Kruys A."/>
            <person name="Hutchinson M.I."/>
            <person name="Powell A.J."/>
            <person name="Barry K."/>
            <person name="Miller A.N."/>
            <person name="Grigoriev I.V."/>
            <person name="Debuchy R."/>
            <person name="Gladieux P."/>
            <person name="Hiltunen Thoren M."/>
            <person name="Johannesson H."/>
        </authorList>
    </citation>
    <scope>NUCLEOTIDE SEQUENCE</scope>
    <source>
        <strain evidence="6">FGSC 1904</strain>
    </source>
</reference>
<feature type="transmembrane region" description="Helical" evidence="4">
    <location>
        <begin position="205"/>
        <end position="226"/>
    </location>
</feature>
<comment type="caution">
    <text evidence="6">The sequence shown here is derived from an EMBL/GenBank/DDBJ whole genome shotgun (WGS) entry which is preliminary data.</text>
</comment>
<comment type="similarity">
    <text evidence="2">Belongs to the major facilitator superfamily. Monocarboxylate porter (TC 2.A.1.13) family.</text>
</comment>
<reference evidence="6" key="2">
    <citation type="submission" date="2023-07" db="EMBL/GenBank/DDBJ databases">
        <authorList>
            <consortium name="Lawrence Berkeley National Laboratory"/>
            <person name="Haridas S."/>
            <person name="Hensen N."/>
            <person name="Bonometti L."/>
            <person name="Westerberg I."/>
            <person name="Brannstrom I.O."/>
            <person name="Guillou S."/>
            <person name="Cros-Aarteil S."/>
            <person name="Calhoun S."/>
            <person name="Kuo A."/>
            <person name="Mondo S."/>
            <person name="Pangilinan J."/>
            <person name="Riley R."/>
            <person name="LaButti K."/>
            <person name="Andreopoulos B."/>
            <person name="Lipzen A."/>
            <person name="Chen C."/>
            <person name="Yanf M."/>
            <person name="Daum C."/>
            <person name="Ng V."/>
            <person name="Clum A."/>
            <person name="Steindorff A."/>
            <person name="Ohm R."/>
            <person name="Martin F."/>
            <person name="Silar P."/>
            <person name="Natvig D."/>
            <person name="Lalanne C."/>
            <person name="Gautier V."/>
            <person name="Ament-velasquez S.L."/>
            <person name="Kruys A."/>
            <person name="Hutchinson M.I."/>
            <person name="Powell A.J."/>
            <person name="Barry K."/>
            <person name="Miller A.N."/>
            <person name="Grigoriev I.V."/>
            <person name="Debuchy R."/>
            <person name="Gladieux P."/>
            <person name="Thoren M.H."/>
            <person name="Johannesson H."/>
        </authorList>
    </citation>
    <scope>NUCLEOTIDE SEQUENCE</scope>
    <source>
        <strain evidence="6">FGSC 1904</strain>
    </source>
</reference>
<keyword evidence="4" id="KW-0812">Transmembrane</keyword>
<feature type="domain" description="Major facilitator superfamily (MFS) profile" evidence="5">
    <location>
        <begin position="78"/>
        <end position="330"/>
    </location>
</feature>
<evidence type="ECO:0000259" key="5">
    <source>
        <dbReference type="PROSITE" id="PS50850"/>
    </source>
</evidence>
<proteinExistence type="inferred from homology"/>
<accession>A0AAE0UA07</accession>
<dbReference type="PROSITE" id="PS50850">
    <property type="entry name" value="MFS"/>
    <property type="match status" value="1"/>
</dbReference>
<dbReference type="InterPro" id="IPR011701">
    <property type="entry name" value="MFS"/>
</dbReference>
<evidence type="ECO:0000313" key="6">
    <source>
        <dbReference type="EMBL" id="KAK3396458.1"/>
    </source>
</evidence>
<evidence type="ECO:0000256" key="2">
    <source>
        <dbReference type="ARBA" id="ARBA00006727"/>
    </source>
</evidence>
<dbReference type="InterPro" id="IPR050327">
    <property type="entry name" value="Proton-linked_MCT"/>
</dbReference>
<evidence type="ECO:0000256" key="1">
    <source>
        <dbReference type="ARBA" id="ARBA00004141"/>
    </source>
</evidence>
<sequence>MSDNDRTSKKGATSEVYARDDFDPELQTPDSLAPRGAAPTIAKEDPGSWIPSTPDGSTHASETNDDEKAITNFDYGWRPWKVVIGCFCLIVPTYGLLSSIGLFQTEWEQNQLSGYSKSEISWIISIFGFFGCFFAAPCGILYDRYGPRLLLLVGSTIYVASFIGLAFSTTYGQFMACFIVAGMSAAAPTTVAFTVVSQWFKVREGLATGCVTVGSAIGGIFFSLVLQELFRDYEWRTGILILAGIIMAFMTIGNLLVERNESQPTGAETEGGWDFSELREMSKSPKFWLICVSIFAYEMVLFSQWGSIPSYAVSTNFGDKQFYLMMTYNL</sequence>
<feature type="transmembrane region" description="Helical" evidence="4">
    <location>
        <begin position="238"/>
        <end position="257"/>
    </location>
</feature>
<feature type="transmembrane region" description="Helical" evidence="4">
    <location>
        <begin position="173"/>
        <end position="193"/>
    </location>
</feature>
<dbReference type="GO" id="GO:0022857">
    <property type="term" value="F:transmembrane transporter activity"/>
    <property type="evidence" value="ECO:0007669"/>
    <property type="project" value="InterPro"/>
</dbReference>
<evidence type="ECO:0000256" key="4">
    <source>
        <dbReference type="SAM" id="Phobius"/>
    </source>
</evidence>
<feature type="transmembrane region" description="Helical" evidence="4">
    <location>
        <begin position="149"/>
        <end position="167"/>
    </location>
</feature>
<evidence type="ECO:0000313" key="7">
    <source>
        <dbReference type="Proteomes" id="UP001281003"/>
    </source>
</evidence>
<dbReference type="InterPro" id="IPR036259">
    <property type="entry name" value="MFS_trans_sf"/>
</dbReference>
<evidence type="ECO:0000256" key="3">
    <source>
        <dbReference type="SAM" id="MobiDB-lite"/>
    </source>
</evidence>
<feature type="transmembrane region" description="Helical" evidence="4">
    <location>
        <begin position="287"/>
        <end position="306"/>
    </location>
</feature>